<comment type="similarity">
    <text evidence="3">Belongs to the PTH2 family.</text>
</comment>
<dbReference type="FunFam" id="3.40.1490.10:FF:000001">
    <property type="entry name" value="Peptidyl-tRNA hydrolase 2"/>
    <property type="match status" value="1"/>
</dbReference>
<dbReference type="GO" id="GO:0005829">
    <property type="term" value="C:cytosol"/>
    <property type="evidence" value="ECO:0007669"/>
    <property type="project" value="TreeGrafter"/>
</dbReference>
<reference evidence="5" key="1">
    <citation type="submission" date="2017-11" db="EMBL/GenBank/DDBJ databases">
        <title>The sensing device of the deep-sea amphipod.</title>
        <authorList>
            <person name="Kobayashi H."/>
            <person name="Nagahama T."/>
            <person name="Arai W."/>
            <person name="Sasagawa Y."/>
            <person name="Umeda M."/>
            <person name="Hayashi T."/>
            <person name="Nikaido I."/>
            <person name="Watanabe H."/>
            <person name="Oguri K."/>
            <person name="Kitazato H."/>
            <person name="Fujioka K."/>
            <person name="Kido Y."/>
            <person name="Takami H."/>
        </authorList>
    </citation>
    <scope>NUCLEOTIDE SEQUENCE</scope>
    <source>
        <tissue evidence="5">Whole body</tissue>
    </source>
</reference>
<dbReference type="AlphaFoldDB" id="A0A6A7G158"/>
<keyword evidence="2 5" id="KW-0378">Hydrolase</keyword>
<evidence type="ECO:0000313" key="5">
    <source>
        <dbReference type="EMBL" id="LAC24667.1"/>
    </source>
</evidence>
<dbReference type="GO" id="GO:2000210">
    <property type="term" value="P:positive regulation of anoikis"/>
    <property type="evidence" value="ECO:0007669"/>
    <property type="project" value="TreeGrafter"/>
</dbReference>
<organism evidence="5">
    <name type="scientific">Hirondellea gigas</name>
    <dbReference type="NCBI Taxonomy" id="1518452"/>
    <lineage>
        <taxon>Eukaryota</taxon>
        <taxon>Metazoa</taxon>
        <taxon>Ecdysozoa</taxon>
        <taxon>Arthropoda</taxon>
        <taxon>Crustacea</taxon>
        <taxon>Multicrustacea</taxon>
        <taxon>Malacostraca</taxon>
        <taxon>Eumalacostraca</taxon>
        <taxon>Peracarida</taxon>
        <taxon>Amphipoda</taxon>
        <taxon>Amphilochidea</taxon>
        <taxon>Lysianassida</taxon>
        <taxon>Lysianassidira</taxon>
        <taxon>Lysianassoidea</taxon>
        <taxon>Lysianassidae</taxon>
        <taxon>Hirondellea</taxon>
    </lineage>
</organism>
<accession>A0A6A7G158</accession>
<dbReference type="CDD" id="cd02430">
    <property type="entry name" value="PTH2"/>
    <property type="match status" value="1"/>
</dbReference>
<evidence type="ECO:0000256" key="1">
    <source>
        <dbReference type="ARBA" id="ARBA00013260"/>
    </source>
</evidence>
<dbReference type="NCBIfam" id="TIGR00283">
    <property type="entry name" value="arch_pth2"/>
    <property type="match status" value="1"/>
</dbReference>
<dbReference type="SUPFAM" id="SSF102462">
    <property type="entry name" value="Peptidyl-tRNA hydrolase II"/>
    <property type="match status" value="1"/>
</dbReference>
<evidence type="ECO:0000256" key="4">
    <source>
        <dbReference type="ARBA" id="ARBA00048707"/>
    </source>
</evidence>
<sequence>MADVPGKIWAHVCQCSNLVTFSLGMLAGFAIKYYVAEVPPANSSEAWNEDGFLAEGGGQFKLVLVVRSDLKMGKGKMAAQCSHATLKAYKQVSMHKKDVLKGWESNGQPKVVVRIENESSLLALASEARKAGLTVSLIQDAGRTQVAPGSRTVLGVGPGPSNTVDQVTGHLKLM</sequence>
<dbReference type="Gene3D" id="3.40.1490.10">
    <property type="entry name" value="Bit1"/>
    <property type="match status" value="1"/>
</dbReference>
<name>A0A6A7G158_9CRUS</name>
<dbReference type="InterPro" id="IPR002833">
    <property type="entry name" value="PTH2"/>
</dbReference>
<evidence type="ECO:0000256" key="2">
    <source>
        <dbReference type="ARBA" id="ARBA00022801"/>
    </source>
</evidence>
<dbReference type="PANTHER" id="PTHR12649">
    <property type="entry name" value="PEPTIDYL-TRNA HYDROLASE 2"/>
    <property type="match status" value="1"/>
</dbReference>
<dbReference type="EC" id="3.1.1.29" evidence="1"/>
<comment type="catalytic activity">
    <reaction evidence="4">
        <text>an N-acyl-L-alpha-aminoacyl-tRNA + H2O = an N-acyl-L-amino acid + a tRNA + H(+)</text>
        <dbReference type="Rhea" id="RHEA:54448"/>
        <dbReference type="Rhea" id="RHEA-COMP:10123"/>
        <dbReference type="Rhea" id="RHEA-COMP:13883"/>
        <dbReference type="ChEBI" id="CHEBI:15377"/>
        <dbReference type="ChEBI" id="CHEBI:15378"/>
        <dbReference type="ChEBI" id="CHEBI:59874"/>
        <dbReference type="ChEBI" id="CHEBI:78442"/>
        <dbReference type="ChEBI" id="CHEBI:138191"/>
        <dbReference type="EC" id="3.1.1.29"/>
    </reaction>
</comment>
<protein>
    <recommendedName>
        <fullName evidence="1">peptidyl-tRNA hydrolase</fullName>
        <ecNumber evidence="1">3.1.1.29</ecNumber>
    </recommendedName>
</protein>
<dbReference type="InterPro" id="IPR023476">
    <property type="entry name" value="Pep_tRNA_hydro_II_dom_sf"/>
</dbReference>
<dbReference type="NCBIfam" id="NF003314">
    <property type="entry name" value="PRK04322.1"/>
    <property type="match status" value="1"/>
</dbReference>
<dbReference type="EMBL" id="IACT01005515">
    <property type="protein sequence ID" value="LAC24667.1"/>
    <property type="molecule type" value="mRNA"/>
</dbReference>
<proteinExistence type="evidence at transcript level"/>
<evidence type="ECO:0000256" key="3">
    <source>
        <dbReference type="ARBA" id="ARBA00038050"/>
    </source>
</evidence>
<dbReference type="Pfam" id="PF01981">
    <property type="entry name" value="PTH2"/>
    <property type="match status" value="1"/>
</dbReference>
<dbReference type="PANTHER" id="PTHR12649:SF11">
    <property type="entry name" value="PEPTIDYL-TRNA HYDROLASE 2, MITOCHONDRIAL"/>
    <property type="match status" value="1"/>
</dbReference>
<dbReference type="GO" id="GO:0004045">
    <property type="term" value="F:peptidyl-tRNA hydrolase activity"/>
    <property type="evidence" value="ECO:0007669"/>
    <property type="project" value="UniProtKB-EC"/>
</dbReference>
<dbReference type="GO" id="GO:2000811">
    <property type="term" value="P:negative regulation of anoikis"/>
    <property type="evidence" value="ECO:0007669"/>
    <property type="project" value="TreeGrafter"/>
</dbReference>